<proteinExistence type="predicted"/>
<protein>
    <recommendedName>
        <fullName evidence="4">Lipoprotein</fullName>
    </recommendedName>
</protein>
<name>A0ABQ0RK04_GLUNI</name>
<keyword evidence="3" id="KW-1185">Reference proteome</keyword>
<keyword evidence="1" id="KW-0732">Signal</keyword>
<accession>A0ABQ0RK04</accession>
<dbReference type="RefSeq" id="WP_141356880.1">
    <property type="nucleotide sequence ID" value="NZ_BAAAWM010000001.1"/>
</dbReference>
<feature type="chain" id="PRO_5046022368" description="Lipoprotein" evidence="1">
    <location>
        <begin position="22"/>
        <end position="304"/>
    </location>
</feature>
<dbReference type="PROSITE" id="PS51257">
    <property type="entry name" value="PROKAR_LIPOPROTEIN"/>
    <property type="match status" value="1"/>
</dbReference>
<feature type="signal peptide" evidence="1">
    <location>
        <begin position="1"/>
        <end position="21"/>
    </location>
</feature>
<dbReference type="Proteomes" id="UP000316242">
    <property type="component" value="Unassembled WGS sequence"/>
</dbReference>
<gene>
    <name evidence="2" type="ORF">ANI01nite_13330</name>
</gene>
<evidence type="ECO:0000313" key="3">
    <source>
        <dbReference type="Proteomes" id="UP000316242"/>
    </source>
</evidence>
<dbReference type="EMBL" id="BJNE01000004">
    <property type="protein sequence ID" value="GEC12130.1"/>
    <property type="molecule type" value="Genomic_DNA"/>
</dbReference>
<sequence length="304" mass="32849">MHARSVIALSSLALLAAGCSAAPEQAAPADSTVSAVAESSPAAKPTAAFRETAESAETSPATVAEADANVNSGQAWADSKIEMWKENSGIKSTKGFLYPYNLMASWESPSPGVINIFLDNSMEFGTQMPQSYETNEDELRTMGLIMFESVGEASPELESVTFATENGKHSGTYTRARTGADPKDRKAWAEEKIVQWLDSMNDTYESFCHSEITELEVYRNCLPTDPHGYVEKVESPAFGELVVTLEDGPWIDGEYDIPASVFVGSNMSIRINQKAAQGEKVEKLTVIARNGADTHTETISTAIN</sequence>
<evidence type="ECO:0000256" key="1">
    <source>
        <dbReference type="SAM" id="SignalP"/>
    </source>
</evidence>
<organism evidence="2 3">
    <name type="scientific">Glutamicibacter nicotianae</name>
    <name type="common">Arthrobacter nicotianae</name>
    <dbReference type="NCBI Taxonomy" id="37929"/>
    <lineage>
        <taxon>Bacteria</taxon>
        <taxon>Bacillati</taxon>
        <taxon>Actinomycetota</taxon>
        <taxon>Actinomycetes</taxon>
        <taxon>Micrococcales</taxon>
        <taxon>Micrococcaceae</taxon>
        <taxon>Glutamicibacter</taxon>
    </lineage>
</organism>
<evidence type="ECO:0000313" key="2">
    <source>
        <dbReference type="EMBL" id="GEC12130.1"/>
    </source>
</evidence>
<reference evidence="2 3" key="1">
    <citation type="submission" date="2019-06" db="EMBL/GenBank/DDBJ databases">
        <title>Whole genome shotgun sequence of Glutamicibacter nicotianae NBRC 14234.</title>
        <authorList>
            <person name="Hosoyama A."/>
            <person name="Uohara A."/>
            <person name="Ohji S."/>
            <person name="Ichikawa N."/>
        </authorList>
    </citation>
    <scope>NUCLEOTIDE SEQUENCE [LARGE SCALE GENOMIC DNA]</scope>
    <source>
        <strain evidence="2 3">NBRC 14234</strain>
    </source>
</reference>
<evidence type="ECO:0008006" key="4">
    <source>
        <dbReference type="Google" id="ProtNLM"/>
    </source>
</evidence>
<comment type="caution">
    <text evidence="2">The sequence shown here is derived from an EMBL/GenBank/DDBJ whole genome shotgun (WGS) entry which is preliminary data.</text>
</comment>